<protein>
    <submittedName>
        <fullName evidence="1">Uncharacterized protein</fullName>
    </submittedName>
</protein>
<accession>A0AAV9Y0N0</accession>
<comment type="caution">
    <text evidence="1">The sequence shown here is derived from an EMBL/GenBank/DDBJ whole genome shotgun (WGS) entry which is preliminary data.</text>
</comment>
<dbReference type="AlphaFoldDB" id="A0AAV9Y0N0"/>
<organism evidence="1 2">
    <name type="scientific">Cryptosporidium xiaoi</name>
    <dbReference type="NCBI Taxonomy" id="659607"/>
    <lineage>
        <taxon>Eukaryota</taxon>
        <taxon>Sar</taxon>
        <taxon>Alveolata</taxon>
        <taxon>Apicomplexa</taxon>
        <taxon>Conoidasida</taxon>
        <taxon>Coccidia</taxon>
        <taxon>Eucoccidiorida</taxon>
        <taxon>Eimeriorina</taxon>
        <taxon>Cryptosporidiidae</taxon>
        <taxon>Cryptosporidium</taxon>
    </lineage>
</organism>
<name>A0AAV9Y0N0_9CRYT</name>
<evidence type="ECO:0000313" key="1">
    <source>
        <dbReference type="EMBL" id="KAK6589924.1"/>
    </source>
</evidence>
<evidence type="ECO:0000313" key="2">
    <source>
        <dbReference type="Proteomes" id="UP001311799"/>
    </source>
</evidence>
<reference evidence="1 2" key="1">
    <citation type="submission" date="2023-10" db="EMBL/GenBank/DDBJ databases">
        <title>Comparative genomics analysis reveals potential genetic determinants of host preference in Cryptosporidium xiaoi.</title>
        <authorList>
            <person name="Xiao L."/>
            <person name="Li J."/>
        </authorList>
    </citation>
    <scope>NUCLEOTIDE SEQUENCE [LARGE SCALE GENOMIC DNA]</scope>
    <source>
        <strain evidence="1 2">52996</strain>
    </source>
</reference>
<sequence>MIRHIITKKELVRFVRIAINICILGSIEFVTGKHEGDWIEYGDNWNNIVLNKEFMLTKAPPVTLFGDPSVTLVIPARKVCHKGSFDSEYNSCTYIDKKDEAVPIYEVG</sequence>
<proteinExistence type="predicted"/>
<dbReference type="Proteomes" id="UP001311799">
    <property type="component" value="Unassembled WGS sequence"/>
</dbReference>
<dbReference type="EMBL" id="JAWDEY010000010">
    <property type="protein sequence ID" value="KAK6589924.1"/>
    <property type="molecule type" value="Genomic_DNA"/>
</dbReference>
<gene>
    <name evidence="1" type="ORF">RS030_192856</name>
</gene>
<keyword evidence="2" id="KW-1185">Reference proteome</keyword>